<dbReference type="InterPro" id="IPR017451">
    <property type="entry name" value="F-box-assoc_interact_dom"/>
</dbReference>
<dbReference type="AlphaFoldDB" id="A0A8T1XE95"/>
<proteinExistence type="predicted"/>
<accession>A0A8T1XE95</accession>
<dbReference type="Proteomes" id="UP000694240">
    <property type="component" value="Chromosome 13"/>
</dbReference>
<evidence type="ECO:0000313" key="4">
    <source>
        <dbReference type="Proteomes" id="UP000694240"/>
    </source>
</evidence>
<organism evidence="3 4">
    <name type="scientific">Arabidopsis thaliana x Arabidopsis arenosa</name>
    <dbReference type="NCBI Taxonomy" id="1240361"/>
    <lineage>
        <taxon>Eukaryota</taxon>
        <taxon>Viridiplantae</taxon>
        <taxon>Streptophyta</taxon>
        <taxon>Embryophyta</taxon>
        <taxon>Tracheophyta</taxon>
        <taxon>Spermatophyta</taxon>
        <taxon>Magnoliopsida</taxon>
        <taxon>eudicotyledons</taxon>
        <taxon>Gunneridae</taxon>
        <taxon>Pentapetalae</taxon>
        <taxon>rosids</taxon>
        <taxon>malvids</taxon>
        <taxon>Brassicales</taxon>
        <taxon>Brassicaceae</taxon>
        <taxon>Camelineae</taxon>
        <taxon>Arabidopsis</taxon>
    </lineage>
</organism>
<sequence>MEALPQNVSKDHLTITLGNTQPKSSENERENSLSIPIDIMIEIFSRLPWKSMARCRCVSKHWGSILRCPDFTELFFSMALARPQLLFASLQNKLVFYSAPQPQNPNENSSPLVASYHHMSFRFDMYNYEICNHVNGLILLKHLRKEKGENVLVICNPSTGQCLSLPKVDTSNEWVMSYFWYDPVEKQYKVLSVTRSDGFEEYQVLTLGEPSWRMIECCRPHIHYSRHVCINGVLYFTASVTEFLEDHMVVCFDVKSEKLRFIEEGTETFIRKGFQTLINYNGKLALVTSSFIYRTSDSIELWVLEDVDKQEWSKHTCVFPSLAQSLGKGAYLRFVGVTRTNEIVLASRCQITEPFFYVFYCNIKRKTIVRLQIQGIEASERTNIYTFVEHVENVKLLQVI</sequence>
<evidence type="ECO:0000313" key="3">
    <source>
        <dbReference type="EMBL" id="KAG7532768.1"/>
    </source>
</evidence>
<feature type="region of interest" description="Disordered" evidence="1">
    <location>
        <begin position="1"/>
        <end position="30"/>
    </location>
</feature>
<dbReference type="PANTHER" id="PTHR31111:SF125">
    <property type="entry name" value="F-BOX PROTEIN CPR30-LIKE"/>
    <property type="match status" value="1"/>
</dbReference>
<dbReference type="NCBIfam" id="TIGR01640">
    <property type="entry name" value="F_box_assoc_1"/>
    <property type="match status" value="1"/>
</dbReference>
<protein>
    <submittedName>
        <fullName evidence="3">F-box domain</fullName>
    </submittedName>
</protein>
<dbReference type="Pfam" id="PF08268">
    <property type="entry name" value="FBA_3"/>
    <property type="match status" value="1"/>
</dbReference>
<name>A0A8T1XE95_9BRAS</name>
<dbReference type="PANTHER" id="PTHR31111">
    <property type="entry name" value="BNAA05G37150D PROTEIN-RELATED"/>
    <property type="match status" value="1"/>
</dbReference>
<dbReference type="SMART" id="SM00256">
    <property type="entry name" value="FBOX"/>
    <property type="match status" value="1"/>
</dbReference>
<dbReference type="InterPro" id="IPR013187">
    <property type="entry name" value="F-box-assoc_dom_typ3"/>
</dbReference>
<gene>
    <name evidence="3" type="ORF">ISN45_Aa08g004270</name>
</gene>
<evidence type="ECO:0000259" key="2">
    <source>
        <dbReference type="SMART" id="SM00256"/>
    </source>
</evidence>
<dbReference type="CDD" id="cd22157">
    <property type="entry name" value="F-box_AtFBW1-like"/>
    <property type="match status" value="1"/>
</dbReference>
<dbReference type="InterPro" id="IPR001810">
    <property type="entry name" value="F-box_dom"/>
</dbReference>
<feature type="domain" description="F-box" evidence="2">
    <location>
        <begin position="35"/>
        <end position="75"/>
    </location>
</feature>
<dbReference type="EMBL" id="JAEFBK010000013">
    <property type="protein sequence ID" value="KAG7532768.1"/>
    <property type="molecule type" value="Genomic_DNA"/>
</dbReference>
<dbReference type="Pfam" id="PF00646">
    <property type="entry name" value="F-box"/>
    <property type="match status" value="1"/>
</dbReference>
<comment type="caution">
    <text evidence="3">The sequence shown here is derived from an EMBL/GenBank/DDBJ whole genome shotgun (WGS) entry which is preliminary data.</text>
</comment>
<evidence type="ECO:0000256" key="1">
    <source>
        <dbReference type="SAM" id="MobiDB-lite"/>
    </source>
</evidence>
<reference evidence="3 4" key="1">
    <citation type="submission" date="2020-12" db="EMBL/GenBank/DDBJ databases">
        <title>Concerted genomic and epigenomic changes stabilize Arabidopsis allopolyploids.</title>
        <authorList>
            <person name="Chen Z."/>
        </authorList>
    </citation>
    <scope>NUCLEOTIDE SEQUENCE [LARGE SCALE GENOMIC DNA]</scope>
    <source>
        <strain evidence="3">Allo738</strain>
        <tissue evidence="3">Leaf</tissue>
    </source>
</reference>
<keyword evidence="4" id="KW-1185">Reference proteome</keyword>